<evidence type="ECO:0000259" key="3">
    <source>
        <dbReference type="Pfam" id="PF25597"/>
    </source>
</evidence>
<evidence type="ECO:0000313" key="4">
    <source>
        <dbReference type="EMBL" id="KAG6423988.1"/>
    </source>
</evidence>
<dbReference type="Pfam" id="PF07727">
    <property type="entry name" value="RVT_2"/>
    <property type="match status" value="1"/>
</dbReference>
<organism evidence="4">
    <name type="scientific">Salvia splendens</name>
    <name type="common">Scarlet sage</name>
    <dbReference type="NCBI Taxonomy" id="180675"/>
    <lineage>
        <taxon>Eukaryota</taxon>
        <taxon>Viridiplantae</taxon>
        <taxon>Streptophyta</taxon>
        <taxon>Embryophyta</taxon>
        <taxon>Tracheophyta</taxon>
        <taxon>Spermatophyta</taxon>
        <taxon>Magnoliopsida</taxon>
        <taxon>eudicotyledons</taxon>
        <taxon>Gunneridae</taxon>
        <taxon>Pentapetalae</taxon>
        <taxon>asterids</taxon>
        <taxon>lamiids</taxon>
        <taxon>Lamiales</taxon>
        <taxon>Lamiaceae</taxon>
        <taxon>Nepetoideae</taxon>
        <taxon>Mentheae</taxon>
        <taxon>Salviinae</taxon>
        <taxon>Salvia</taxon>
        <taxon>Salvia subgen. Calosphace</taxon>
        <taxon>core Calosphace</taxon>
    </lineage>
</organism>
<dbReference type="Proteomes" id="UP000298416">
    <property type="component" value="Unassembled WGS sequence"/>
</dbReference>
<accession>A0A8X9A0N6</accession>
<evidence type="ECO:0000313" key="5">
    <source>
        <dbReference type="Proteomes" id="UP000298416"/>
    </source>
</evidence>
<feature type="compositionally biased region" description="Polar residues" evidence="1">
    <location>
        <begin position="111"/>
        <end position="125"/>
    </location>
</feature>
<evidence type="ECO:0008006" key="6">
    <source>
        <dbReference type="Google" id="ProtNLM"/>
    </source>
</evidence>
<feature type="domain" description="Reverse transcriptase Ty1/copia-type" evidence="2">
    <location>
        <begin position="146"/>
        <end position="252"/>
    </location>
</feature>
<sequence length="255" mass="29427">MLKTKNLPKELSVEAVACAVYLSNRSPTKSTRSKLDDKSKPFIFIGYDSNTNGYKLYDPTSQKTVISRDMEFDEQRVCDFGSDNDFTFIPPFGDQRTGEQTGEEQQEHTTPPTSHTSAVRSSPPSFLNERATERTRSLDGVYEDTERIDKYLEDNGFTKFPHKHALYVKSKGNDILIVCLYVDDLIFIGNNPSMFEEFKKAMTEEFEMTCIGLMAYYLGLEVKQREYGVFITQEHYAKEILKKFKMEDCKPIKER</sequence>
<gene>
    <name evidence="4" type="ORF">SASPL_114397</name>
</gene>
<proteinExistence type="predicted"/>
<feature type="domain" description="Retroviral polymerase SH3-like" evidence="3">
    <location>
        <begin position="27"/>
        <end position="82"/>
    </location>
</feature>
<name>A0A8X9A0N6_SALSN</name>
<dbReference type="InterPro" id="IPR013103">
    <property type="entry name" value="RVT_2"/>
</dbReference>
<dbReference type="InterPro" id="IPR057670">
    <property type="entry name" value="SH3_retrovirus"/>
</dbReference>
<evidence type="ECO:0000259" key="2">
    <source>
        <dbReference type="Pfam" id="PF07727"/>
    </source>
</evidence>
<keyword evidence="5" id="KW-1185">Reference proteome</keyword>
<reference evidence="4" key="1">
    <citation type="submission" date="2018-01" db="EMBL/GenBank/DDBJ databases">
        <authorList>
            <person name="Mao J.F."/>
        </authorList>
    </citation>
    <scope>NUCLEOTIDE SEQUENCE</scope>
    <source>
        <strain evidence="4">Huo1</strain>
        <tissue evidence="4">Leaf</tissue>
    </source>
</reference>
<comment type="caution">
    <text evidence="4">The sequence shown here is derived from an EMBL/GenBank/DDBJ whole genome shotgun (WGS) entry which is preliminary data.</text>
</comment>
<feature type="region of interest" description="Disordered" evidence="1">
    <location>
        <begin position="91"/>
        <end position="134"/>
    </location>
</feature>
<protein>
    <recommendedName>
        <fullName evidence="6">Reverse transcriptase Ty1/copia-type domain-containing protein</fullName>
    </recommendedName>
</protein>
<dbReference type="Pfam" id="PF25597">
    <property type="entry name" value="SH3_retrovirus"/>
    <property type="match status" value="1"/>
</dbReference>
<reference evidence="4" key="2">
    <citation type="submission" date="2020-08" db="EMBL/GenBank/DDBJ databases">
        <title>Plant Genome Project.</title>
        <authorList>
            <person name="Zhang R.-G."/>
        </authorList>
    </citation>
    <scope>NUCLEOTIDE SEQUENCE</scope>
    <source>
        <strain evidence="4">Huo1</strain>
        <tissue evidence="4">Leaf</tissue>
    </source>
</reference>
<dbReference type="EMBL" id="PNBA02000005">
    <property type="protein sequence ID" value="KAG6423988.1"/>
    <property type="molecule type" value="Genomic_DNA"/>
</dbReference>
<evidence type="ECO:0000256" key="1">
    <source>
        <dbReference type="SAM" id="MobiDB-lite"/>
    </source>
</evidence>
<dbReference type="AlphaFoldDB" id="A0A8X9A0N6"/>